<feature type="transmembrane region" description="Helical" evidence="1">
    <location>
        <begin position="55"/>
        <end position="74"/>
    </location>
</feature>
<proteinExistence type="predicted"/>
<reference evidence="2" key="1">
    <citation type="submission" date="2023-05" db="EMBL/GenBank/DDBJ databases">
        <title>Limnohabitans sp. strain HM2-2 Genome sequencing and assembly.</title>
        <authorList>
            <person name="Jung Y."/>
        </authorList>
    </citation>
    <scope>NUCLEOTIDE SEQUENCE</scope>
    <source>
        <strain evidence="2">HM2-2</strain>
    </source>
</reference>
<keyword evidence="1" id="KW-1133">Transmembrane helix</keyword>
<dbReference type="EMBL" id="JASGBH010000003">
    <property type="protein sequence ID" value="MDI9233333.1"/>
    <property type="molecule type" value="Genomic_DNA"/>
</dbReference>
<organism evidence="2 3">
    <name type="scientific">Limnohabitans lacus</name>
    <dbReference type="NCBI Taxonomy" id="3045173"/>
    <lineage>
        <taxon>Bacteria</taxon>
        <taxon>Pseudomonadati</taxon>
        <taxon>Pseudomonadota</taxon>
        <taxon>Betaproteobacteria</taxon>
        <taxon>Burkholderiales</taxon>
        <taxon>Comamonadaceae</taxon>
        <taxon>Limnohabitans</taxon>
    </lineage>
</organism>
<dbReference type="RefSeq" id="WP_283223729.1">
    <property type="nucleotide sequence ID" value="NZ_JASGBH010000003.1"/>
</dbReference>
<keyword evidence="1" id="KW-0812">Transmembrane</keyword>
<sequence length="175" mass="18757">MHRILNAVGFQCAWWALIAGADHGLDLYACVFAAALALAHLCWSEHRLNEWRLASTVMLLGIALDSVLQALGVLRFEGWAVGSLSPVWLWMLWLLFGMTLNSSLSFLKNKPLILSAALGAVLGPANYIAGAQLGAAALESTPGHLAALGLTWMFALPAMVFLAQRSLPHPGPQTT</sequence>
<dbReference type="Proteomes" id="UP001431902">
    <property type="component" value="Unassembled WGS sequence"/>
</dbReference>
<evidence type="ECO:0000256" key="1">
    <source>
        <dbReference type="SAM" id="Phobius"/>
    </source>
</evidence>
<name>A0ABT6X5D3_9BURK</name>
<evidence type="ECO:0000313" key="2">
    <source>
        <dbReference type="EMBL" id="MDI9233333.1"/>
    </source>
</evidence>
<comment type="caution">
    <text evidence="2">The sequence shown here is derived from an EMBL/GenBank/DDBJ whole genome shotgun (WGS) entry which is preliminary data.</text>
</comment>
<feature type="transmembrane region" description="Helical" evidence="1">
    <location>
        <begin position="145"/>
        <end position="163"/>
    </location>
</feature>
<keyword evidence="3" id="KW-1185">Reference proteome</keyword>
<gene>
    <name evidence="2" type="ORF">QLQ16_05710</name>
</gene>
<accession>A0ABT6X5D3</accession>
<dbReference type="InterPro" id="IPR021306">
    <property type="entry name" value="DUF2878"/>
</dbReference>
<evidence type="ECO:0000313" key="3">
    <source>
        <dbReference type="Proteomes" id="UP001431902"/>
    </source>
</evidence>
<keyword evidence="1" id="KW-0472">Membrane</keyword>
<dbReference type="Pfam" id="PF11086">
    <property type="entry name" value="DUF2878"/>
    <property type="match status" value="1"/>
</dbReference>
<feature type="transmembrane region" description="Helical" evidence="1">
    <location>
        <begin position="80"/>
        <end position="100"/>
    </location>
</feature>
<feature type="transmembrane region" description="Helical" evidence="1">
    <location>
        <begin position="112"/>
        <end position="133"/>
    </location>
</feature>
<feature type="transmembrane region" description="Helical" evidence="1">
    <location>
        <begin position="25"/>
        <end position="43"/>
    </location>
</feature>
<protein>
    <submittedName>
        <fullName evidence="2">DUF2878 domain-containing protein</fullName>
    </submittedName>
</protein>